<comment type="caution">
    <text evidence="3">The sequence shown here is derived from an EMBL/GenBank/DDBJ whole genome shotgun (WGS) entry which is preliminary data.</text>
</comment>
<accession>A0A9D2Z1B6</accession>
<evidence type="ECO:0000313" key="3">
    <source>
        <dbReference type="EMBL" id="KAF7229862.1"/>
    </source>
</evidence>
<dbReference type="EMBL" id="JAAVVJ010000001">
    <property type="protein sequence ID" value="KAF7229862.1"/>
    <property type="molecule type" value="Genomic_DNA"/>
</dbReference>
<protein>
    <submittedName>
        <fullName evidence="3">LOC107376963-like protein</fullName>
    </submittedName>
</protein>
<feature type="compositionally biased region" description="Acidic residues" evidence="1">
    <location>
        <begin position="186"/>
        <end position="197"/>
    </location>
</feature>
<reference evidence="3" key="1">
    <citation type="submission" date="2020-03" db="EMBL/GenBank/DDBJ databases">
        <title>Intra-Species Differences in Population Size shape Life History and Genome Evolution.</title>
        <authorList>
            <person name="Willemsen D."/>
            <person name="Cui R."/>
            <person name="Valenzano D.R."/>
        </authorList>
    </citation>
    <scope>NUCLEOTIDE SEQUENCE</scope>
    <source>
        <strain evidence="3">GRZ</strain>
        <tissue evidence="3">Whole</tissue>
    </source>
</reference>
<feature type="compositionally biased region" description="Polar residues" evidence="1">
    <location>
        <begin position="40"/>
        <end position="49"/>
    </location>
</feature>
<sequence>MWMFLIVVSLLDQNQAASLPGKHGSVQLLLQQQYQTAITPSPVAPQQKTSSSSSSSSSSSDSSDSSQSAQAFQLMRDQPKLENTEGGQVDLSQEVGEQVDLSQESSEFFLPTSAPSSTNLQLSELVLLGQRAEERQDSPNKAMPHTFHLLLSPSRETPQTTKVGGDFTDGGVYVGGVGGAGGQQDAGDDHDTDEDELNGIPRVSDDSMEGGNGLALHLPGHRSDEAGLELAL</sequence>
<proteinExistence type="predicted"/>
<evidence type="ECO:0000256" key="2">
    <source>
        <dbReference type="SAM" id="SignalP"/>
    </source>
</evidence>
<dbReference type="AlphaFoldDB" id="A0A9D2Z1B6"/>
<gene>
    <name evidence="3" type="ORF">G4P62_003780</name>
</gene>
<evidence type="ECO:0000256" key="1">
    <source>
        <dbReference type="SAM" id="MobiDB-lite"/>
    </source>
</evidence>
<feature type="region of interest" description="Disordered" evidence="1">
    <location>
        <begin position="177"/>
        <end position="232"/>
    </location>
</feature>
<organism evidence="3 4">
    <name type="scientific">Nothobranchius furzeri</name>
    <name type="common">Turquoise killifish</name>
    <dbReference type="NCBI Taxonomy" id="105023"/>
    <lineage>
        <taxon>Eukaryota</taxon>
        <taxon>Metazoa</taxon>
        <taxon>Chordata</taxon>
        <taxon>Craniata</taxon>
        <taxon>Vertebrata</taxon>
        <taxon>Euteleostomi</taxon>
        <taxon>Actinopterygii</taxon>
        <taxon>Neopterygii</taxon>
        <taxon>Teleostei</taxon>
        <taxon>Neoteleostei</taxon>
        <taxon>Acanthomorphata</taxon>
        <taxon>Ovalentaria</taxon>
        <taxon>Atherinomorphae</taxon>
        <taxon>Cyprinodontiformes</taxon>
        <taxon>Nothobranchiidae</taxon>
        <taxon>Nothobranchius</taxon>
    </lineage>
</organism>
<dbReference type="OrthoDB" id="8964667at2759"/>
<dbReference type="KEGG" id="nfu:107376963"/>
<feature type="compositionally biased region" description="Low complexity" evidence="1">
    <location>
        <begin position="50"/>
        <end position="71"/>
    </location>
</feature>
<name>A0A9D2Z1B6_NOTFU</name>
<feature type="region of interest" description="Disordered" evidence="1">
    <location>
        <begin position="40"/>
        <end position="71"/>
    </location>
</feature>
<feature type="signal peptide" evidence="2">
    <location>
        <begin position="1"/>
        <end position="16"/>
    </location>
</feature>
<feature type="chain" id="PRO_5039051954" evidence="2">
    <location>
        <begin position="17"/>
        <end position="232"/>
    </location>
</feature>
<dbReference type="Proteomes" id="UP000822369">
    <property type="component" value="Chromosome 1"/>
</dbReference>
<evidence type="ECO:0000313" key="4">
    <source>
        <dbReference type="Proteomes" id="UP000822369"/>
    </source>
</evidence>
<keyword evidence="2" id="KW-0732">Signal</keyword>